<gene>
    <name evidence="2" type="primary">WBGene00098061</name>
</gene>
<dbReference type="EnsemblMetazoa" id="PPA08507.1">
    <property type="protein sequence ID" value="PPA08507.1"/>
    <property type="gene ID" value="WBGene00098061"/>
</dbReference>
<feature type="compositionally biased region" description="Basic and acidic residues" evidence="1">
    <location>
        <begin position="1"/>
        <end position="16"/>
    </location>
</feature>
<dbReference type="SUPFAM" id="SSF57850">
    <property type="entry name" value="RING/U-box"/>
    <property type="match status" value="1"/>
</dbReference>
<reference evidence="3" key="1">
    <citation type="journal article" date="2008" name="Nat. Genet.">
        <title>The Pristionchus pacificus genome provides a unique perspective on nematode lifestyle and parasitism.</title>
        <authorList>
            <person name="Dieterich C."/>
            <person name="Clifton S.W."/>
            <person name="Schuster L.N."/>
            <person name="Chinwalla A."/>
            <person name="Delehaunty K."/>
            <person name="Dinkelacker I."/>
            <person name="Fulton L."/>
            <person name="Fulton R."/>
            <person name="Godfrey J."/>
            <person name="Minx P."/>
            <person name="Mitreva M."/>
            <person name="Roeseler W."/>
            <person name="Tian H."/>
            <person name="Witte H."/>
            <person name="Yang S.P."/>
            <person name="Wilson R.K."/>
            <person name="Sommer R.J."/>
        </authorList>
    </citation>
    <scope>NUCLEOTIDE SEQUENCE [LARGE SCALE GENOMIC DNA]</scope>
    <source>
        <strain evidence="3">PS312</strain>
    </source>
</reference>
<protein>
    <submittedName>
        <fullName evidence="2">RING-type domain-containing protein</fullName>
    </submittedName>
</protein>
<evidence type="ECO:0000313" key="3">
    <source>
        <dbReference type="Proteomes" id="UP000005239"/>
    </source>
</evidence>
<keyword evidence="3" id="KW-1185">Reference proteome</keyword>
<dbReference type="Gene3D" id="3.30.40.10">
    <property type="entry name" value="Zinc/RING finger domain, C3HC4 (zinc finger)"/>
    <property type="match status" value="1"/>
</dbReference>
<dbReference type="OrthoDB" id="688192at2759"/>
<sequence length="109" mass="11944">MNNAKGRDATEADETTRAAAAADAAAPPTFTVCLEFLSVKRELRLQPCGHTFHRCCAFDWMESRDTVLEQTCPNRSTAILAVKNHHGRDEIAKFECFGSGGQVRLNGFG</sequence>
<proteinExistence type="predicted"/>
<dbReference type="Pfam" id="PF13639">
    <property type="entry name" value="zf-RING_2"/>
    <property type="match status" value="1"/>
</dbReference>
<dbReference type="AlphaFoldDB" id="A0A2A6CDB2"/>
<reference evidence="2" key="2">
    <citation type="submission" date="2022-06" db="UniProtKB">
        <authorList>
            <consortium name="EnsemblMetazoa"/>
        </authorList>
    </citation>
    <scope>IDENTIFICATION</scope>
    <source>
        <strain evidence="2">PS312</strain>
    </source>
</reference>
<dbReference type="CDD" id="cd16448">
    <property type="entry name" value="RING-H2"/>
    <property type="match status" value="1"/>
</dbReference>
<evidence type="ECO:0000313" key="2">
    <source>
        <dbReference type="EnsemblMetazoa" id="PPA08507.1"/>
    </source>
</evidence>
<name>A0A2A6CDB2_PRIPA</name>
<organism evidence="2 3">
    <name type="scientific">Pristionchus pacificus</name>
    <name type="common">Parasitic nematode worm</name>
    <dbReference type="NCBI Taxonomy" id="54126"/>
    <lineage>
        <taxon>Eukaryota</taxon>
        <taxon>Metazoa</taxon>
        <taxon>Ecdysozoa</taxon>
        <taxon>Nematoda</taxon>
        <taxon>Chromadorea</taxon>
        <taxon>Rhabditida</taxon>
        <taxon>Rhabditina</taxon>
        <taxon>Diplogasteromorpha</taxon>
        <taxon>Diplogasteroidea</taxon>
        <taxon>Neodiplogasteridae</taxon>
        <taxon>Pristionchus</taxon>
    </lineage>
</organism>
<feature type="region of interest" description="Disordered" evidence="1">
    <location>
        <begin position="1"/>
        <end position="23"/>
    </location>
</feature>
<dbReference type="InterPro" id="IPR013083">
    <property type="entry name" value="Znf_RING/FYVE/PHD"/>
</dbReference>
<dbReference type="PROSITE" id="PS50089">
    <property type="entry name" value="ZF_RING_2"/>
    <property type="match status" value="1"/>
</dbReference>
<dbReference type="InterPro" id="IPR001841">
    <property type="entry name" value="Znf_RING"/>
</dbReference>
<dbReference type="Proteomes" id="UP000005239">
    <property type="component" value="Unassembled WGS sequence"/>
</dbReference>
<accession>A0A8R1U767</accession>
<evidence type="ECO:0000256" key="1">
    <source>
        <dbReference type="SAM" id="MobiDB-lite"/>
    </source>
</evidence>
<accession>A0A2A6CDB2</accession>